<dbReference type="Proteomes" id="UP001527057">
    <property type="component" value="Unassembled WGS sequence"/>
</dbReference>
<proteinExistence type="predicted"/>
<accession>A0ABT4EX38</accession>
<sequence length="85" mass="9804">MDHNTILIKNPDNVTRKYLKGIIIEPGMSLNQVAADFYERIDGQREFISIVTEIAEEYDTDVQTCIEDLQALSKQLIEKEVVYVK</sequence>
<dbReference type="RefSeq" id="WP_197226699.1">
    <property type="nucleotide sequence ID" value="NZ_JAMDMH010000003.1"/>
</dbReference>
<comment type="caution">
    <text evidence="1">The sequence shown here is derived from an EMBL/GenBank/DDBJ whole genome shotgun (WGS) entry which is preliminary data.</text>
</comment>
<dbReference type="Pfam" id="PF05402">
    <property type="entry name" value="PqqD"/>
    <property type="match status" value="1"/>
</dbReference>
<evidence type="ECO:0000313" key="1">
    <source>
        <dbReference type="EMBL" id="MCY9574317.1"/>
    </source>
</evidence>
<name>A0ABT4EX38_9BACI</name>
<organism evidence="1 2">
    <name type="scientific">Bacillus xiamenensis</name>
    <dbReference type="NCBI Taxonomy" id="1178537"/>
    <lineage>
        <taxon>Bacteria</taxon>
        <taxon>Bacillati</taxon>
        <taxon>Bacillota</taxon>
        <taxon>Bacilli</taxon>
        <taxon>Bacillales</taxon>
        <taxon>Bacillaceae</taxon>
        <taxon>Bacillus</taxon>
    </lineage>
</organism>
<dbReference type="InterPro" id="IPR008792">
    <property type="entry name" value="PQQD"/>
</dbReference>
<reference evidence="1 2" key="1">
    <citation type="submission" date="2022-05" db="EMBL/GenBank/DDBJ databases">
        <title>Genome Sequencing of Bee-Associated Microbes.</title>
        <authorList>
            <person name="Dunlap C."/>
        </authorList>
    </citation>
    <scope>NUCLEOTIDE SEQUENCE [LARGE SCALE GENOMIC DNA]</scope>
    <source>
        <strain evidence="1 2">CBP-1093</strain>
    </source>
</reference>
<dbReference type="EMBL" id="JAMDMH010000003">
    <property type="protein sequence ID" value="MCY9574317.1"/>
    <property type="molecule type" value="Genomic_DNA"/>
</dbReference>
<gene>
    <name evidence="1" type="ORF">M5W27_00525</name>
</gene>
<evidence type="ECO:0000313" key="2">
    <source>
        <dbReference type="Proteomes" id="UP001527057"/>
    </source>
</evidence>
<dbReference type="InterPro" id="IPR041881">
    <property type="entry name" value="PqqD_sf"/>
</dbReference>
<dbReference type="Gene3D" id="1.10.10.1150">
    <property type="entry name" value="Coenzyme PQQ synthesis protein D (PqqD)"/>
    <property type="match status" value="1"/>
</dbReference>
<protein>
    <submittedName>
        <fullName evidence="1">PqqD family protein</fullName>
    </submittedName>
</protein>
<keyword evidence="2" id="KW-1185">Reference proteome</keyword>